<organism evidence="2 3">
    <name type="scientific">Sinomonas cellulolyticus</name>
    <dbReference type="NCBI Taxonomy" id="2801916"/>
    <lineage>
        <taxon>Bacteria</taxon>
        <taxon>Bacillati</taxon>
        <taxon>Actinomycetota</taxon>
        <taxon>Actinomycetes</taxon>
        <taxon>Micrococcales</taxon>
        <taxon>Micrococcaceae</taxon>
        <taxon>Sinomonas</taxon>
    </lineage>
</organism>
<protein>
    <submittedName>
        <fullName evidence="2">Uncharacterized protein</fullName>
    </submittedName>
</protein>
<feature type="chain" id="PRO_5046111722" evidence="1">
    <location>
        <begin position="28"/>
        <end position="357"/>
    </location>
</feature>
<dbReference type="Proteomes" id="UP000639051">
    <property type="component" value="Unassembled WGS sequence"/>
</dbReference>
<name>A0ABS1K5V4_9MICC</name>
<evidence type="ECO:0000313" key="3">
    <source>
        <dbReference type="Proteomes" id="UP000639051"/>
    </source>
</evidence>
<comment type="caution">
    <text evidence="2">The sequence shown here is derived from an EMBL/GenBank/DDBJ whole genome shotgun (WGS) entry which is preliminary data.</text>
</comment>
<keyword evidence="3" id="KW-1185">Reference proteome</keyword>
<proteinExistence type="predicted"/>
<evidence type="ECO:0000313" key="2">
    <source>
        <dbReference type="EMBL" id="MBL0706884.1"/>
    </source>
</evidence>
<dbReference type="EMBL" id="JAERRC010000036">
    <property type="protein sequence ID" value="MBL0706884.1"/>
    <property type="molecule type" value="Genomic_DNA"/>
</dbReference>
<reference evidence="2 3" key="1">
    <citation type="submission" date="2021-01" db="EMBL/GenBank/DDBJ databases">
        <title>Genome public.</title>
        <authorList>
            <person name="Liu C."/>
            <person name="Sun Q."/>
        </authorList>
    </citation>
    <scope>NUCLEOTIDE SEQUENCE [LARGE SCALE GENOMIC DNA]</scope>
    <source>
        <strain evidence="2 3">JC656</strain>
    </source>
</reference>
<sequence>MKFRSLSLAAAALTAALALPAALPAYAAEGVTASQAAAAVQGDENHQGLNARINAKDGVGLVFEGSDWHADHVTAPADIPNGGGTNFVLLQDSSHWSTEYGAYGTAKARIWDHGKPTEFWIKMYASVYYYPYTKASCTIFRGDPDVTGKQIDFSPYSCETTSIDHSDPWRVVFTVGHTAAQTITDKDTQSRLLNDACKGDDAENNCFYTPKSVEFITDTPKPYGNPVANPYDTRLTMEVKSEHVVETSDTVGVKFTSKLTLWKIWENSLSVNYDHTWTDSRSFSQSENADVPPHTEYWFTIAASLNRVTGDFLVRANGKVFRIENATVVLPDKDKSATIVPHEEHYAGTEQIGEAAK</sequence>
<accession>A0ABS1K5V4</accession>
<gene>
    <name evidence="2" type="ORF">JJE72_15410</name>
</gene>
<feature type="signal peptide" evidence="1">
    <location>
        <begin position="1"/>
        <end position="27"/>
    </location>
</feature>
<evidence type="ECO:0000256" key="1">
    <source>
        <dbReference type="SAM" id="SignalP"/>
    </source>
</evidence>
<dbReference type="RefSeq" id="WP_189694166.1">
    <property type="nucleotide sequence ID" value="NZ_BNCM01000008.1"/>
</dbReference>
<keyword evidence="1" id="KW-0732">Signal</keyword>